<evidence type="ECO:0000313" key="5">
    <source>
        <dbReference type="Proteomes" id="UP000321528"/>
    </source>
</evidence>
<gene>
    <name evidence="2" type="ORF">D2U88_07290</name>
    <name evidence="3" type="ORF">FQ019_07235</name>
</gene>
<dbReference type="Gene3D" id="3.40.710.10">
    <property type="entry name" value="DD-peptidase/beta-lactamase superfamily"/>
    <property type="match status" value="1"/>
</dbReference>
<dbReference type="InterPro" id="IPR001466">
    <property type="entry name" value="Beta-lactam-related"/>
</dbReference>
<dbReference type="GO" id="GO:0016787">
    <property type="term" value="F:hydrolase activity"/>
    <property type="evidence" value="ECO:0007669"/>
    <property type="project" value="UniProtKB-KW"/>
</dbReference>
<dbReference type="Proteomes" id="UP000321528">
    <property type="component" value="Unassembled WGS sequence"/>
</dbReference>
<dbReference type="PANTHER" id="PTHR46825:SF9">
    <property type="entry name" value="BETA-LACTAMASE-RELATED DOMAIN-CONTAINING PROTEIN"/>
    <property type="match status" value="1"/>
</dbReference>
<dbReference type="RefSeq" id="WP_119639732.1">
    <property type="nucleotide sequence ID" value="NZ_QXFJ01000017.1"/>
</dbReference>
<dbReference type="Proteomes" id="UP000284189">
    <property type="component" value="Unassembled WGS sequence"/>
</dbReference>
<keyword evidence="5" id="KW-1185">Reference proteome</keyword>
<evidence type="ECO:0000313" key="2">
    <source>
        <dbReference type="EMBL" id="RIV71562.1"/>
    </source>
</evidence>
<name>A0A418N977_9FLAO</name>
<organism evidence="2 4">
    <name type="scientific">Flagellimonas aequoris</name>
    <dbReference type="NCBI Taxonomy" id="2306997"/>
    <lineage>
        <taxon>Bacteria</taxon>
        <taxon>Pseudomonadati</taxon>
        <taxon>Bacteroidota</taxon>
        <taxon>Flavobacteriia</taxon>
        <taxon>Flavobacteriales</taxon>
        <taxon>Flavobacteriaceae</taxon>
        <taxon>Flagellimonas</taxon>
    </lineage>
</organism>
<evidence type="ECO:0000259" key="1">
    <source>
        <dbReference type="Pfam" id="PF00144"/>
    </source>
</evidence>
<keyword evidence="2" id="KW-0378">Hydrolase</keyword>
<dbReference type="Pfam" id="PF00144">
    <property type="entry name" value="Beta-lactamase"/>
    <property type="match status" value="1"/>
</dbReference>
<evidence type="ECO:0000313" key="4">
    <source>
        <dbReference type="Proteomes" id="UP000284189"/>
    </source>
</evidence>
<sequence>MTHKSSLLFLITIFSMAPFIGRGFQSPPSLDHNFQEMVQSALDSLYNEDEDFGGATLGIVLPNGASHAFAVGYADMDTKAPMRPDHMMLGGSTGKIFVSAAIMQQIEQKNIELDKDIQYYLGDKKWFDRIQNHKSITIRNLMQHSSGISRYVFTERFLSDVAKDPDRFWTPQELLSYVFDLPPLFEAGTDFSYSDTNYIILALVLEEVTGKTLYEYVDSNILAPYRLKNVQPQLSRKIPNLPTGYNGTKDPFYPGTVTKNGVYQYNLQFEWAGGGYVVNVLDLAKAGKLIYENQIFKADLMPEFLKGIDAKELGGQWGLGVHVSQIEGVTTYGHSGFFPGYITNMVYFPRSKVGIAFQVNVSDRERLGLYRKLTQLVPRINKLALGHQE</sequence>
<reference evidence="3 5" key="2">
    <citation type="submission" date="2019-07" db="EMBL/GenBank/DDBJ databases">
        <title>Draft genome of two Muricauda strains isolated from deep sea.</title>
        <authorList>
            <person name="Sun C."/>
        </authorList>
    </citation>
    <scope>NUCLEOTIDE SEQUENCE [LARGE SCALE GENOMIC DNA]</scope>
    <source>
        <strain evidence="3 5">NH166</strain>
    </source>
</reference>
<accession>A0A418N977</accession>
<dbReference type="EMBL" id="QXFJ01000017">
    <property type="protein sequence ID" value="RIV71562.1"/>
    <property type="molecule type" value="Genomic_DNA"/>
</dbReference>
<dbReference type="EMBL" id="VNWL01000016">
    <property type="protein sequence ID" value="TXK03126.1"/>
    <property type="molecule type" value="Genomic_DNA"/>
</dbReference>
<evidence type="ECO:0000313" key="3">
    <source>
        <dbReference type="EMBL" id="TXK03126.1"/>
    </source>
</evidence>
<reference evidence="2 4" key="1">
    <citation type="submission" date="2018-08" db="EMBL/GenBank/DDBJ databases">
        <title>Proposal of Muricauda 72 sp.nov. and Muricauda NH166 sp.nov., isolated from seawater.</title>
        <authorList>
            <person name="Cheng H."/>
            <person name="Wu Y.-H."/>
            <person name="Guo L.-L."/>
            <person name="Xu X.-W."/>
        </authorList>
    </citation>
    <scope>NUCLEOTIDE SEQUENCE [LARGE SCALE GENOMIC DNA]</scope>
    <source>
        <strain evidence="2 4">NH166</strain>
    </source>
</reference>
<dbReference type="SUPFAM" id="SSF56601">
    <property type="entry name" value="beta-lactamase/transpeptidase-like"/>
    <property type="match status" value="1"/>
</dbReference>
<protein>
    <submittedName>
        <fullName evidence="3">Beta-lactamase family protein</fullName>
    </submittedName>
    <submittedName>
        <fullName evidence="2">Class A beta-lactamase-related serine hydrolase</fullName>
    </submittedName>
</protein>
<feature type="domain" description="Beta-lactamase-related" evidence="1">
    <location>
        <begin position="49"/>
        <end position="365"/>
    </location>
</feature>
<dbReference type="OrthoDB" id="9793489at2"/>
<dbReference type="AlphaFoldDB" id="A0A418N977"/>
<dbReference type="InterPro" id="IPR012338">
    <property type="entry name" value="Beta-lactam/transpept-like"/>
</dbReference>
<dbReference type="PANTHER" id="PTHR46825">
    <property type="entry name" value="D-ALANYL-D-ALANINE-CARBOXYPEPTIDASE/ENDOPEPTIDASE AMPH"/>
    <property type="match status" value="1"/>
</dbReference>
<proteinExistence type="predicted"/>
<comment type="caution">
    <text evidence="2">The sequence shown here is derived from an EMBL/GenBank/DDBJ whole genome shotgun (WGS) entry which is preliminary data.</text>
</comment>
<dbReference type="InterPro" id="IPR050491">
    <property type="entry name" value="AmpC-like"/>
</dbReference>